<keyword evidence="5" id="KW-0812">Transmembrane</keyword>
<feature type="transmembrane region" description="Helical" evidence="5">
    <location>
        <begin position="28"/>
        <end position="47"/>
    </location>
</feature>
<evidence type="ECO:0000256" key="5">
    <source>
        <dbReference type="SAM" id="Phobius"/>
    </source>
</evidence>
<comment type="similarity">
    <text evidence="2">Belongs to the peptidase S26 family.</text>
</comment>
<evidence type="ECO:0000256" key="3">
    <source>
        <dbReference type="ARBA" id="ARBA00013208"/>
    </source>
</evidence>
<evidence type="ECO:0000256" key="2">
    <source>
        <dbReference type="ARBA" id="ARBA00009370"/>
    </source>
</evidence>
<evidence type="ECO:0000313" key="7">
    <source>
        <dbReference type="EMBL" id="CAB4667783.1"/>
    </source>
</evidence>
<dbReference type="PROSITE" id="PS00761">
    <property type="entry name" value="SPASE_I_3"/>
    <property type="match status" value="1"/>
</dbReference>
<dbReference type="InterPro" id="IPR019533">
    <property type="entry name" value="Peptidase_S26"/>
</dbReference>
<keyword evidence="5" id="KW-0472">Membrane</keyword>
<dbReference type="InterPro" id="IPR000223">
    <property type="entry name" value="Pept_S26A_signal_pept_1"/>
</dbReference>
<dbReference type="InterPro" id="IPR019757">
    <property type="entry name" value="Pept_S26A_signal_pept_1_Lys-AS"/>
</dbReference>
<keyword evidence="5" id="KW-1133">Transmembrane helix</keyword>
<feature type="domain" description="Peptidase S26" evidence="6">
    <location>
        <begin position="26"/>
        <end position="195"/>
    </location>
</feature>
<dbReference type="InterPro" id="IPR019758">
    <property type="entry name" value="Pept_S26A_signal_pept_1_CS"/>
</dbReference>
<dbReference type="CDD" id="cd06530">
    <property type="entry name" value="S26_SPase_I"/>
    <property type="match status" value="1"/>
</dbReference>
<dbReference type="PROSITE" id="PS00760">
    <property type="entry name" value="SPASE_I_2"/>
    <property type="match status" value="1"/>
</dbReference>
<sequence>MEESDLAATEIESEEMQGHSPGRVLRDWILVVVIALGAALLVRVYVLQQFYISGPSMETTLLENNRVLVNKLSYRLHDIHRKDVVVFDRITTSGGVIAHDDLIKRVIGVGGDTVEIKDCKVFVNSTEIDEPYLDKEVLAFPNAVERCRVIDMKPITVPKDQLFVMGDNRPESFDSRSFGTIPEHLVVGRAFAIVWPFGRIATL</sequence>
<organism evidence="7">
    <name type="scientific">freshwater metagenome</name>
    <dbReference type="NCBI Taxonomy" id="449393"/>
    <lineage>
        <taxon>unclassified sequences</taxon>
        <taxon>metagenomes</taxon>
        <taxon>ecological metagenomes</taxon>
    </lineage>
</organism>
<comment type="catalytic activity">
    <reaction evidence="1">
        <text>Cleavage of hydrophobic, N-terminal signal or leader sequences from secreted and periplasmic proteins.</text>
        <dbReference type="EC" id="3.4.21.89"/>
    </reaction>
</comment>
<dbReference type="GO" id="GO:0009003">
    <property type="term" value="F:signal peptidase activity"/>
    <property type="evidence" value="ECO:0007669"/>
    <property type="project" value="UniProtKB-EC"/>
</dbReference>
<dbReference type="InterPro" id="IPR036286">
    <property type="entry name" value="LexA/Signal_pep-like_sf"/>
</dbReference>
<dbReference type="Gene3D" id="2.10.109.10">
    <property type="entry name" value="Umud Fragment, subunit A"/>
    <property type="match status" value="1"/>
</dbReference>
<dbReference type="AlphaFoldDB" id="A0A6J6M5N8"/>
<dbReference type="PANTHER" id="PTHR43390:SF1">
    <property type="entry name" value="CHLOROPLAST PROCESSING PEPTIDASE"/>
    <property type="match status" value="1"/>
</dbReference>
<dbReference type="EC" id="3.4.21.89" evidence="3"/>
<dbReference type="NCBIfam" id="TIGR02227">
    <property type="entry name" value="sigpep_I_bact"/>
    <property type="match status" value="1"/>
</dbReference>
<proteinExistence type="inferred from homology"/>
<protein>
    <recommendedName>
        <fullName evidence="3">signal peptidase I</fullName>
        <ecNumber evidence="3">3.4.21.89</ecNumber>
    </recommendedName>
</protein>
<evidence type="ECO:0000256" key="1">
    <source>
        <dbReference type="ARBA" id="ARBA00000677"/>
    </source>
</evidence>
<keyword evidence="4" id="KW-0378">Hydrolase</keyword>
<gene>
    <name evidence="7" type="ORF">UFOPK2295_00604</name>
</gene>
<dbReference type="SUPFAM" id="SSF51306">
    <property type="entry name" value="LexA/Signal peptidase"/>
    <property type="match status" value="1"/>
</dbReference>
<reference evidence="7" key="1">
    <citation type="submission" date="2020-05" db="EMBL/GenBank/DDBJ databases">
        <authorList>
            <person name="Chiriac C."/>
            <person name="Salcher M."/>
            <person name="Ghai R."/>
            <person name="Kavagutti S V."/>
        </authorList>
    </citation>
    <scope>NUCLEOTIDE SEQUENCE</scope>
</reference>
<dbReference type="GO" id="GO:0004252">
    <property type="term" value="F:serine-type endopeptidase activity"/>
    <property type="evidence" value="ECO:0007669"/>
    <property type="project" value="InterPro"/>
</dbReference>
<dbReference type="EMBL" id="CAEZWV010000009">
    <property type="protein sequence ID" value="CAB4667783.1"/>
    <property type="molecule type" value="Genomic_DNA"/>
</dbReference>
<accession>A0A6J6M5N8</accession>
<evidence type="ECO:0000259" key="6">
    <source>
        <dbReference type="Pfam" id="PF10502"/>
    </source>
</evidence>
<dbReference type="Pfam" id="PF10502">
    <property type="entry name" value="Peptidase_S26"/>
    <property type="match status" value="1"/>
</dbReference>
<dbReference type="PANTHER" id="PTHR43390">
    <property type="entry name" value="SIGNAL PEPTIDASE I"/>
    <property type="match status" value="1"/>
</dbReference>
<dbReference type="GO" id="GO:0006465">
    <property type="term" value="P:signal peptide processing"/>
    <property type="evidence" value="ECO:0007669"/>
    <property type="project" value="InterPro"/>
</dbReference>
<evidence type="ECO:0000256" key="4">
    <source>
        <dbReference type="ARBA" id="ARBA00022801"/>
    </source>
</evidence>
<dbReference type="PRINTS" id="PR00727">
    <property type="entry name" value="LEADERPTASE"/>
</dbReference>
<dbReference type="GO" id="GO:0016020">
    <property type="term" value="C:membrane"/>
    <property type="evidence" value="ECO:0007669"/>
    <property type="project" value="InterPro"/>
</dbReference>
<name>A0A6J6M5N8_9ZZZZ</name>